<proteinExistence type="predicted"/>
<feature type="region of interest" description="Disordered" evidence="3">
    <location>
        <begin position="489"/>
        <end position="536"/>
    </location>
</feature>
<evidence type="ECO:0000259" key="4">
    <source>
        <dbReference type="Pfam" id="PF21773"/>
    </source>
</evidence>
<evidence type="ECO:0000256" key="2">
    <source>
        <dbReference type="SAM" id="Coils"/>
    </source>
</evidence>
<dbReference type="OrthoDB" id="10255247at2759"/>
<feature type="compositionally biased region" description="Basic and acidic residues" evidence="3">
    <location>
        <begin position="509"/>
        <end position="524"/>
    </location>
</feature>
<dbReference type="Proteomes" id="UP000549394">
    <property type="component" value="Unassembled WGS sequence"/>
</dbReference>
<evidence type="ECO:0000313" key="6">
    <source>
        <dbReference type="Proteomes" id="UP000549394"/>
    </source>
</evidence>
<dbReference type="Pfam" id="PF21773">
    <property type="entry name" value="ODAD1_CC"/>
    <property type="match status" value="1"/>
</dbReference>
<feature type="domain" description="ODAD1 central coiled coil region" evidence="4">
    <location>
        <begin position="148"/>
        <end position="414"/>
    </location>
</feature>
<dbReference type="PANTHER" id="PTHR46518">
    <property type="entry name" value="COILED-COIL DOMAIN-CONTAINING PROTEIN 151"/>
    <property type="match status" value="1"/>
</dbReference>
<dbReference type="GO" id="GO:0036064">
    <property type="term" value="C:ciliary basal body"/>
    <property type="evidence" value="ECO:0007669"/>
    <property type="project" value="TreeGrafter"/>
</dbReference>
<evidence type="ECO:0000313" key="5">
    <source>
        <dbReference type="EMBL" id="CAD5117410.1"/>
    </source>
</evidence>
<dbReference type="GO" id="GO:0003341">
    <property type="term" value="P:cilium movement"/>
    <property type="evidence" value="ECO:0007669"/>
    <property type="project" value="InterPro"/>
</dbReference>
<dbReference type="GO" id="GO:0036158">
    <property type="term" value="P:outer dynein arm assembly"/>
    <property type="evidence" value="ECO:0007669"/>
    <property type="project" value="InterPro"/>
</dbReference>
<feature type="coiled-coil region" evidence="2">
    <location>
        <begin position="90"/>
        <end position="255"/>
    </location>
</feature>
<evidence type="ECO:0000256" key="1">
    <source>
        <dbReference type="ARBA" id="ARBA00023054"/>
    </source>
</evidence>
<feature type="region of interest" description="Disordered" evidence="3">
    <location>
        <begin position="322"/>
        <end position="343"/>
    </location>
</feature>
<dbReference type="AlphaFoldDB" id="A0A7I8VPM9"/>
<comment type="caution">
    <text evidence="5">The sequence shown here is derived from an EMBL/GenBank/DDBJ whole genome shotgun (WGS) entry which is preliminary data.</text>
</comment>
<dbReference type="GO" id="GO:0035253">
    <property type="term" value="C:ciliary rootlet"/>
    <property type="evidence" value="ECO:0007669"/>
    <property type="project" value="TreeGrafter"/>
</dbReference>
<sequence>MSQPTVLQQIEEIKAKITLIEGDQKAYLESSEWTRKQNKEMIAKKRSELKSLYKTIAEQKAADQDVINKAFVDRPKERMAYKNKTGLTAVEKMDEKVSDKLKQLDSMRNRTVTLQKKLETKRTEYNQKVKDASDAVATDAGESPEAQRLRDLENRLDKSNLKCKEAEHIRKTYLEIKSKLEGEHKGFDNTINNMEMEIRRCQEELRELKTMRDDAEIAKNVAKSELEKKERKVYADRKQREIELQEMKKIAEEKQAYHDRVERRMQQRNSLTGDDQAAQQINLGSEEEQQKITSYEQAFKVIKEATSVHDTQEVVKRFENQGETQQHLEELKKQNQKEIGRLRERKEKLDEEFEEKKYTGEKKLSDGERMLERYEEILEKEEHRRILSKEKLERSSKTLVESKSGVNHLSEKLKSLKASKSNVQKAKVSPQSDEYVLEQLSVCEEKLLKLLQELENVDLDETQRRMEEEEFNSREFGLPRYNQRVKFPLEQSKTMFDEDENSGEDDQDAMTREKIKEESEQMRDSKKRRGKKKKKF</sequence>
<feature type="compositionally biased region" description="Basic residues" evidence="3">
    <location>
        <begin position="525"/>
        <end position="536"/>
    </location>
</feature>
<name>A0A7I8VPM9_9ANNE</name>
<dbReference type="PANTHER" id="PTHR46518:SF1">
    <property type="entry name" value="OUTER DYNEIN ARM-DOCKING COMPLEX SUBUNIT 3"/>
    <property type="match status" value="1"/>
</dbReference>
<evidence type="ECO:0000256" key="3">
    <source>
        <dbReference type="SAM" id="MobiDB-lite"/>
    </source>
</evidence>
<dbReference type="InterPro" id="IPR033192">
    <property type="entry name" value="ODAD3"/>
</dbReference>
<protein>
    <recommendedName>
        <fullName evidence="4">ODAD1 central coiled coil region domain-containing protein</fullName>
    </recommendedName>
</protein>
<feature type="compositionally biased region" description="Acidic residues" evidence="3">
    <location>
        <begin position="497"/>
        <end position="508"/>
    </location>
</feature>
<reference evidence="5 6" key="1">
    <citation type="submission" date="2020-08" db="EMBL/GenBank/DDBJ databases">
        <authorList>
            <person name="Hejnol A."/>
        </authorList>
    </citation>
    <scope>NUCLEOTIDE SEQUENCE [LARGE SCALE GENOMIC DNA]</scope>
</reference>
<keyword evidence="6" id="KW-1185">Reference proteome</keyword>
<dbReference type="GO" id="GO:0097542">
    <property type="term" value="C:ciliary tip"/>
    <property type="evidence" value="ECO:0007669"/>
    <property type="project" value="TreeGrafter"/>
</dbReference>
<keyword evidence="1 2" id="KW-0175">Coiled coil</keyword>
<dbReference type="EMBL" id="CAJFCJ010000007">
    <property type="protein sequence ID" value="CAD5117410.1"/>
    <property type="molecule type" value="Genomic_DNA"/>
</dbReference>
<accession>A0A7I8VPM9</accession>
<dbReference type="InterPro" id="IPR049258">
    <property type="entry name" value="ODAD1_CC"/>
</dbReference>
<gene>
    <name evidence="5" type="ORF">DGYR_LOCUS5940</name>
</gene>
<organism evidence="5 6">
    <name type="scientific">Dimorphilus gyrociliatus</name>
    <dbReference type="NCBI Taxonomy" id="2664684"/>
    <lineage>
        <taxon>Eukaryota</taxon>
        <taxon>Metazoa</taxon>
        <taxon>Spiralia</taxon>
        <taxon>Lophotrochozoa</taxon>
        <taxon>Annelida</taxon>
        <taxon>Polychaeta</taxon>
        <taxon>Polychaeta incertae sedis</taxon>
        <taxon>Dinophilidae</taxon>
        <taxon>Dimorphilus</taxon>
    </lineage>
</organism>